<keyword evidence="2" id="KW-0805">Transcription regulation</keyword>
<dbReference type="SUPFAM" id="SSF55455">
    <property type="entry name" value="SRF-like"/>
    <property type="match status" value="1"/>
</dbReference>
<dbReference type="GO" id="GO:0046983">
    <property type="term" value="F:protein dimerization activity"/>
    <property type="evidence" value="ECO:0007669"/>
    <property type="project" value="InterPro"/>
</dbReference>
<keyword evidence="4" id="KW-0804">Transcription</keyword>
<evidence type="ECO:0000256" key="4">
    <source>
        <dbReference type="ARBA" id="ARBA00023163"/>
    </source>
</evidence>
<organism evidence="7 8">
    <name type="scientific">Abrus precatorius</name>
    <name type="common">Indian licorice</name>
    <name type="synonym">Glycine abrus</name>
    <dbReference type="NCBI Taxonomy" id="3816"/>
    <lineage>
        <taxon>Eukaryota</taxon>
        <taxon>Viridiplantae</taxon>
        <taxon>Streptophyta</taxon>
        <taxon>Embryophyta</taxon>
        <taxon>Tracheophyta</taxon>
        <taxon>Spermatophyta</taxon>
        <taxon>Magnoliopsida</taxon>
        <taxon>eudicotyledons</taxon>
        <taxon>Gunneridae</taxon>
        <taxon>Pentapetalae</taxon>
        <taxon>rosids</taxon>
        <taxon>fabids</taxon>
        <taxon>Fabales</taxon>
        <taxon>Fabaceae</taxon>
        <taxon>Papilionoideae</taxon>
        <taxon>50 kb inversion clade</taxon>
        <taxon>NPAAA clade</taxon>
        <taxon>indigoferoid/millettioid clade</taxon>
        <taxon>Abreae</taxon>
        <taxon>Abrus</taxon>
    </lineage>
</organism>
<feature type="domain" description="MADS-box" evidence="6">
    <location>
        <begin position="1"/>
        <end position="61"/>
    </location>
</feature>
<keyword evidence="5" id="KW-0539">Nucleus</keyword>
<reference evidence="8" key="2">
    <citation type="submission" date="2025-08" db="UniProtKB">
        <authorList>
            <consortium name="RefSeq"/>
        </authorList>
    </citation>
    <scope>IDENTIFICATION</scope>
    <source>
        <tissue evidence="8">Young leaves</tissue>
    </source>
</reference>
<dbReference type="PROSITE" id="PS50066">
    <property type="entry name" value="MADS_BOX_2"/>
    <property type="match status" value="1"/>
</dbReference>
<dbReference type="InterPro" id="IPR002100">
    <property type="entry name" value="TF_MADSbox"/>
</dbReference>
<dbReference type="GO" id="GO:0000978">
    <property type="term" value="F:RNA polymerase II cis-regulatory region sequence-specific DNA binding"/>
    <property type="evidence" value="ECO:0007669"/>
    <property type="project" value="TreeGrafter"/>
</dbReference>
<evidence type="ECO:0000313" key="7">
    <source>
        <dbReference type="Proteomes" id="UP000694853"/>
    </source>
</evidence>
<evidence type="ECO:0000313" key="8">
    <source>
        <dbReference type="RefSeq" id="XP_027337506.1"/>
    </source>
</evidence>
<gene>
    <name evidence="8" type="primary">LOC113851234</name>
</gene>
<dbReference type="AlphaFoldDB" id="A0A8B8K1I3"/>
<dbReference type="FunFam" id="3.40.1810.10:FF:000018">
    <property type="entry name" value="agamous-like MADS-box protein AGL80"/>
    <property type="match status" value="1"/>
</dbReference>
<dbReference type="OrthoDB" id="1375163at2759"/>
<reference evidence="7" key="1">
    <citation type="journal article" date="2019" name="Toxins">
        <title>Detection of Abrin-Like and Prepropulchellin-Like Toxin Genes and Transcripts Using Whole Genome Sequencing and Full-Length Transcript Sequencing of Abrus precatorius.</title>
        <authorList>
            <person name="Hovde B.T."/>
            <person name="Daligault H.E."/>
            <person name="Hanschen E.R."/>
            <person name="Kunde Y.A."/>
            <person name="Johnson M.B."/>
            <person name="Starkenburg S.R."/>
            <person name="Johnson S.L."/>
        </authorList>
    </citation>
    <scope>NUCLEOTIDE SEQUENCE [LARGE SCALE GENOMIC DNA]</scope>
</reference>
<dbReference type="GO" id="GO:0000981">
    <property type="term" value="F:DNA-binding transcription factor activity, RNA polymerase II-specific"/>
    <property type="evidence" value="ECO:0007669"/>
    <property type="project" value="InterPro"/>
</dbReference>
<dbReference type="Gene3D" id="3.40.1810.10">
    <property type="entry name" value="Transcription factor, MADS-box"/>
    <property type="match status" value="1"/>
</dbReference>
<dbReference type="CDD" id="cd00266">
    <property type="entry name" value="MADS_SRF_like"/>
    <property type="match status" value="1"/>
</dbReference>
<sequence>MTRKKVELTYIANESKRKATLKKRKNGLIKKIDEISTLCGIEACAIIYSPNDELDVWPSELGVQRVLSRFKSMSEHEQGKKMLNQESFLSQSIIKAQEQLKKQKNENRKKEMSNLMFECLNTGKICDNASMIDLNDLSWLIDQNLKEIERNMSRMQIQEVTPIIENGGETMNGGQQVNMDNVQVPETNMDNMQRQHWTSEFINGVVGDDMLLPFGDVNIQNGLFPNPYIP</sequence>
<evidence type="ECO:0000256" key="1">
    <source>
        <dbReference type="ARBA" id="ARBA00004123"/>
    </source>
</evidence>
<accession>A0A8B8K1I3</accession>
<comment type="subcellular location">
    <subcellularLocation>
        <location evidence="1">Nucleus</location>
    </subcellularLocation>
</comment>
<keyword evidence="7" id="KW-1185">Reference proteome</keyword>
<keyword evidence="3" id="KW-0238">DNA-binding</keyword>
<evidence type="ECO:0000256" key="3">
    <source>
        <dbReference type="ARBA" id="ARBA00023125"/>
    </source>
</evidence>
<dbReference type="GO" id="GO:0045944">
    <property type="term" value="P:positive regulation of transcription by RNA polymerase II"/>
    <property type="evidence" value="ECO:0007669"/>
    <property type="project" value="InterPro"/>
</dbReference>
<dbReference type="InterPro" id="IPR036879">
    <property type="entry name" value="TF_MADSbox_sf"/>
</dbReference>
<protein>
    <submittedName>
        <fullName evidence="8">Agamous-like MADS-box protein AGL80</fullName>
    </submittedName>
</protein>
<dbReference type="RefSeq" id="XP_027337506.1">
    <property type="nucleotide sequence ID" value="XM_027481705.1"/>
</dbReference>
<dbReference type="KEGG" id="aprc:113851234"/>
<evidence type="ECO:0000259" key="6">
    <source>
        <dbReference type="PROSITE" id="PS50066"/>
    </source>
</evidence>
<dbReference type="Proteomes" id="UP000694853">
    <property type="component" value="Unplaced"/>
</dbReference>
<dbReference type="GO" id="GO:0005634">
    <property type="term" value="C:nucleus"/>
    <property type="evidence" value="ECO:0007669"/>
    <property type="project" value="UniProtKB-SubCell"/>
</dbReference>
<dbReference type="PANTHER" id="PTHR11945:SF777">
    <property type="entry name" value="MADS-BOX TRANSCRIPTION FACTOR FAMILY PROTEIN"/>
    <property type="match status" value="1"/>
</dbReference>
<dbReference type="GeneID" id="113851234"/>
<evidence type="ECO:0000256" key="2">
    <source>
        <dbReference type="ARBA" id="ARBA00023015"/>
    </source>
</evidence>
<evidence type="ECO:0000256" key="5">
    <source>
        <dbReference type="ARBA" id="ARBA00023242"/>
    </source>
</evidence>
<proteinExistence type="predicted"/>
<name>A0A8B8K1I3_ABRPR</name>
<dbReference type="PRINTS" id="PR00404">
    <property type="entry name" value="MADSDOMAIN"/>
</dbReference>
<dbReference type="InterPro" id="IPR033897">
    <property type="entry name" value="SRF-like_MADS-box"/>
</dbReference>
<dbReference type="SMART" id="SM00432">
    <property type="entry name" value="MADS"/>
    <property type="match status" value="1"/>
</dbReference>
<dbReference type="Pfam" id="PF00319">
    <property type="entry name" value="SRF-TF"/>
    <property type="match status" value="1"/>
</dbReference>
<dbReference type="PANTHER" id="PTHR11945">
    <property type="entry name" value="MADS BOX PROTEIN"/>
    <property type="match status" value="1"/>
</dbReference>